<keyword evidence="11" id="KW-1185">Reference proteome</keyword>
<dbReference type="InterPro" id="IPR001969">
    <property type="entry name" value="Aspartic_peptidase_AS"/>
</dbReference>
<evidence type="ECO:0000313" key="10">
    <source>
        <dbReference type="EMBL" id="PIO61280.1"/>
    </source>
</evidence>
<feature type="disulfide bond" evidence="7">
    <location>
        <begin position="172"/>
        <end position="205"/>
    </location>
</feature>
<dbReference type="FunFam" id="2.40.70.10:FF:000002">
    <property type="entry name" value="Vacuolar aspartic proteinase"/>
    <property type="match status" value="1"/>
</dbReference>
<evidence type="ECO:0000256" key="4">
    <source>
        <dbReference type="ARBA" id="ARBA00022801"/>
    </source>
</evidence>
<evidence type="ECO:0000256" key="2">
    <source>
        <dbReference type="ARBA" id="ARBA00022670"/>
    </source>
</evidence>
<evidence type="ECO:0000256" key="3">
    <source>
        <dbReference type="ARBA" id="ARBA00022750"/>
    </source>
</evidence>
<feature type="domain" description="Peptidase A1" evidence="9">
    <location>
        <begin position="1"/>
        <end position="242"/>
    </location>
</feature>
<dbReference type="Proteomes" id="UP000230423">
    <property type="component" value="Unassembled WGS sequence"/>
</dbReference>
<dbReference type="AlphaFoldDB" id="A0A2G9TVL1"/>
<reference evidence="10 11" key="1">
    <citation type="submission" date="2015-09" db="EMBL/GenBank/DDBJ databases">
        <title>Draft genome of the parasitic nematode Teladorsagia circumcincta isolate WARC Sus (inbred).</title>
        <authorList>
            <person name="Mitreva M."/>
        </authorList>
    </citation>
    <scope>NUCLEOTIDE SEQUENCE [LARGE SCALE GENOMIC DNA]</scope>
    <source>
        <strain evidence="10 11">S</strain>
    </source>
</reference>
<dbReference type="GO" id="GO:0005764">
    <property type="term" value="C:lysosome"/>
    <property type="evidence" value="ECO:0007669"/>
    <property type="project" value="TreeGrafter"/>
</dbReference>
<keyword evidence="2 8" id="KW-0645">Protease</keyword>
<keyword evidence="5 7" id="KW-1015">Disulfide bond</keyword>
<dbReference type="InterPro" id="IPR033121">
    <property type="entry name" value="PEPTIDASE_A1"/>
</dbReference>
<dbReference type="Pfam" id="PF00026">
    <property type="entry name" value="Asp"/>
    <property type="match status" value="1"/>
</dbReference>
<keyword evidence="6" id="KW-0325">Glycoprotein</keyword>
<organism evidence="10 11">
    <name type="scientific">Teladorsagia circumcincta</name>
    <name type="common">Brown stomach worm</name>
    <name type="synonym">Ostertagia circumcincta</name>
    <dbReference type="NCBI Taxonomy" id="45464"/>
    <lineage>
        <taxon>Eukaryota</taxon>
        <taxon>Metazoa</taxon>
        <taxon>Ecdysozoa</taxon>
        <taxon>Nematoda</taxon>
        <taxon>Chromadorea</taxon>
        <taxon>Rhabditida</taxon>
        <taxon>Rhabditina</taxon>
        <taxon>Rhabditomorpha</taxon>
        <taxon>Strongyloidea</taxon>
        <taxon>Trichostrongylidae</taxon>
        <taxon>Teladorsagia</taxon>
    </lineage>
</organism>
<dbReference type="SUPFAM" id="SSF50630">
    <property type="entry name" value="Acid proteases"/>
    <property type="match status" value="1"/>
</dbReference>
<dbReference type="GO" id="GO:0006508">
    <property type="term" value="P:proteolysis"/>
    <property type="evidence" value="ECO:0007669"/>
    <property type="project" value="UniProtKB-KW"/>
</dbReference>
<dbReference type="PANTHER" id="PTHR47966:SF40">
    <property type="entry name" value="ASPARTIC PROTEASE 3"/>
    <property type="match status" value="1"/>
</dbReference>
<dbReference type="PROSITE" id="PS51767">
    <property type="entry name" value="PEPTIDASE_A1"/>
    <property type="match status" value="1"/>
</dbReference>
<evidence type="ECO:0000259" key="9">
    <source>
        <dbReference type="PROSITE" id="PS51767"/>
    </source>
</evidence>
<evidence type="ECO:0000256" key="7">
    <source>
        <dbReference type="PIRSR" id="PIRSR601461-2"/>
    </source>
</evidence>
<dbReference type="InterPro" id="IPR001461">
    <property type="entry name" value="Aspartic_peptidase_A1"/>
</dbReference>
<name>A0A2G9TVL1_TELCI</name>
<dbReference type="PANTHER" id="PTHR47966">
    <property type="entry name" value="BETA-SITE APP-CLEAVING ENZYME, ISOFORM A-RELATED"/>
    <property type="match status" value="1"/>
</dbReference>
<dbReference type="Gene3D" id="2.40.70.10">
    <property type="entry name" value="Acid Proteases"/>
    <property type="match status" value="2"/>
</dbReference>
<dbReference type="InterPro" id="IPR021109">
    <property type="entry name" value="Peptidase_aspartic_dom_sf"/>
</dbReference>
<accession>A0A2G9TVL1</accession>
<gene>
    <name evidence="10" type="ORF">TELCIR_17203</name>
</gene>
<evidence type="ECO:0000256" key="5">
    <source>
        <dbReference type="ARBA" id="ARBA00023157"/>
    </source>
</evidence>
<evidence type="ECO:0000256" key="6">
    <source>
        <dbReference type="ARBA" id="ARBA00023180"/>
    </source>
</evidence>
<keyword evidence="3 8" id="KW-0064">Aspartyl protease</keyword>
<protein>
    <submittedName>
        <fullName evidence="10">Eukaryotic aspartyl protease</fullName>
    </submittedName>
</protein>
<dbReference type="GO" id="GO:0004190">
    <property type="term" value="F:aspartic-type endopeptidase activity"/>
    <property type="evidence" value="ECO:0007669"/>
    <property type="project" value="UniProtKB-KW"/>
</dbReference>
<dbReference type="PROSITE" id="PS00141">
    <property type="entry name" value="ASP_PROTEASE"/>
    <property type="match status" value="1"/>
</dbReference>
<dbReference type="OrthoDB" id="771136at2759"/>
<dbReference type="EMBL" id="KZ353893">
    <property type="protein sequence ID" value="PIO61280.1"/>
    <property type="molecule type" value="Genomic_DNA"/>
</dbReference>
<evidence type="ECO:0000313" key="11">
    <source>
        <dbReference type="Proteomes" id="UP000230423"/>
    </source>
</evidence>
<evidence type="ECO:0000256" key="8">
    <source>
        <dbReference type="RuleBase" id="RU000454"/>
    </source>
</evidence>
<proteinExistence type="inferred from homology"/>
<dbReference type="Gene3D" id="2.60.40.1960">
    <property type="match status" value="1"/>
</dbReference>
<sequence>MTGVVLNDVVCFGTDQKYCTDAMQGLGCAMEEPGNAFVNIPSDGILGMAWDSMSAYQIRQPMDQIFANKTLCPEALFAFYLSNDEYNNNDGVLTLCGTNSAHYKGPIAWVPLTREDYWRINLDAVAVQGLPITYEQASAIVDTGTSLLYGPSDAIQRINQAIGAQSDYSVDCSTIPQLPPITFSAGGHSFTLNGSDYIMQQEFSCKSTIQESSGAPPWVLGQVFIRKFYSVFDHGNKRVGFAMAA</sequence>
<keyword evidence="4 8" id="KW-0378">Hydrolase</keyword>
<dbReference type="PRINTS" id="PR00792">
    <property type="entry name" value="PEPSIN"/>
</dbReference>
<evidence type="ECO:0000256" key="1">
    <source>
        <dbReference type="ARBA" id="ARBA00007447"/>
    </source>
</evidence>
<comment type="similarity">
    <text evidence="1 8">Belongs to the peptidase A1 family.</text>
</comment>